<reference evidence="1 2" key="1">
    <citation type="submission" date="2017-10" db="EMBL/GenBank/DDBJ databases">
        <title>Genomics of the genus Arcobacter.</title>
        <authorList>
            <person name="Perez-Cataluna A."/>
            <person name="Figueras M.J."/>
        </authorList>
    </citation>
    <scope>NUCLEOTIDE SEQUENCE [LARGE SCALE GENOMIC DNA]</scope>
    <source>
        <strain evidence="1 2">DSM 24636</strain>
    </source>
</reference>
<dbReference type="EMBL" id="PDKO01000003">
    <property type="protein sequence ID" value="RXJ63631.1"/>
    <property type="molecule type" value="Genomic_DNA"/>
</dbReference>
<accession>A0A4Q0Y5J2</accession>
<keyword evidence="2" id="KW-1185">Reference proteome</keyword>
<dbReference type="Proteomes" id="UP000290191">
    <property type="component" value="Unassembled WGS sequence"/>
</dbReference>
<evidence type="ECO:0000313" key="1">
    <source>
        <dbReference type="EMBL" id="RXJ63631.1"/>
    </source>
</evidence>
<name>A0A4Q0Y5J2_9BACT</name>
<sequence>MRTITGNIKILADQDYASKTLEFILCNKYGNQLSALDVDGQIATKKTVATDTSGNFTVILYETEEAEIPMFYKMVFVENEDIEDIKLFIQSGDSDIDFLNLIFPMPELNMFYEDINGAIVFKDIVFDIFERFFVNENIFINNDEKNLIEEFIKYADNTRDSEIIEKLDQYLATLLPKE</sequence>
<evidence type="ECO:0000313" key="2">
    <source>
        <dbReference type="Proteomes" id="UP000290191"/>
    </source>
</evidence>
<organism evidence="1 2">
    <name type="scientific">Halarcobacter anaerophilus</name>
    <dbReference type="NCBI Taxonomy" id="877500"/>
    <lineage>
        <taxon>Bacteria</taxon>
        <taxon>Pseudomonadati</taxon>
        <taxon>Campylobacterota</taxon>
        <taxon>Epsilonproteobacteria</taxon>
        <taxon>Campylobacterales</taxon>
        <taxon>Arcobacteraceae</taxon>
        <taxon>Halarcobacter</taxon>
    </lineage>
</organism>
<gene>
    <name evidence="1" type="ORF">CRV06_05405</name>
</gene>
<dbReference type="RefSeq" id="WP_129081676.1">
    <property type="nucleotide sequence ID" value="NZ_CP041070.1"/>
</dbReference>
<comment type="caution">
    <text evidence="1">The sequence shown here is derived from an EMBL/GenBank/DDBJ whole genome shotgun (WGS) entry which is preliminary data.</text>
</comment>
<dbReference type="AlphaFoldDB" id="A0A4Q0Y5J2"/>
<protein>
    <submittedName>
        <fullName evidence="1">Uncharacterized protein</fullName>
    </submittedName>
</protein>
<proteinExistence type="predicted"/>